<proteinExistence type="predicted"/>
<feature type="compositionally biased region" description="Basic and acidic residues" evidence="1">
    <location>
        <begin position="1"/>
        <end position="19"/>
    </location>
</feature>
<gene>
    <name evidence="3" type="primary">ORF14674</name>
</gene>
<feature type="domain" description="HTH psq-type" evidence="2">
    <location>
        <begin position="1"/>
        <end position="45"/>
    </location>
</feature>
<feature type="non-terminal residue" evidence="3">
    <location>
        <position position="1"/>
    </location>
</feature>
<evidence type="ECO:0000313" key="3">
    <source>
        <dbReference type="EMBL" id="CEK51858.1"/>
    </source>
</evidence>
<name>A0A0B6Y6Y5_9EUPU</name>
<evidence type="ECO:0000256" key="1">
    <source>
        <dbReference type="SAM" id="MobiDB-lite"/>
    </source>
</evidence>
<dbReference type="AlphaFoldDB" id="A0A0B6Y6Y5"/>
<dbReference type="Pfam" id="PF04218">
    <property type="entry name" value="CENP-B_N"/>
    <property type="match status" value="1"/>
</dbReference>
<feature type="region of interest" description="Disordered" evidence="1">
    <location>
        <begin position="1"/>
        <end position="28"/>
    </location>
</feature>
<feature type="non-terminal residue" evidence="3">
    <location>
        <position position="69"/>
    </location>
</feature>
<sequence length="69" mass="8289">FKDDIEVEKNVEEHDESHNSLRKKNGISRTQVWKILKKKQKVLDEEDRKLLTEIKKKKNRKKVSSEKAE</sequence>
<reference evidence="3" key="1">
    <citation type="submission" date="2014-12" db="EMBL/GenBank/DDBJ databases">
        <title>Insight into the proteome of Arion vulgaris.</title>
        <authorList>
            <person name="Aradska J."/>
            <person name="Bulat T."/>
            <person name="Smidak R."/>
            <person name="Sarate P."/>
            <person name="Gangsoo J."/>
            <person name="Sialana F."/>
            <person name="Bilban M."/>
            <person name="Lubec G."/>
        </authorList>
    </citation>
    <scope>NUCLEOTIDE SEQUENCE</scope>
    <source>
        <tissue evidence="3">Skin</tissue>
    </source>
</reference>
<protein>
    <recommendedName>
        <fullName evidence="2">HTH psq-type domain-containing protein</fullName>
    </recommendedName>
</protein>
<organism evidence="3">
    <name type="scientific">Arion vulgaris</name>
    <dbReference type="NCBI Taxonomy" id="1028688"/>
    <lineage>
        <taxon>Eukaryota</taxon>
        <taxon>Metazoa</taxon>
        <taxon>Spiralia</taxon>
        <taxon>Lophotrochozoa</taxon>
        <taxon>Mollusca</taxon>
        <taxon>Gastropoda</taxon>
        <taxon>Heterobranchia</taxon>
        <taxon>Euthyneura</taxon>
        <taxon>Panpulmonata</taxon>
        <taxon>Eupulmonata</taxon>
        <taxon>Stylommatophora</taxon>
        <taxon>Helicina</taxon>
        <taxon>Arionoidea</taxon>
        <taxon>Arionidae</taxon>
        <taxon>Arion</taxon>
    </lineage>
</organism>
<dbReference type="InterPro" id="IPR007889">
    <property type="entry name" value="HTH_Psq"/>
</dbReference>
<dbReference type="GO" id="GO:0003677">
    <property type="term" value="F:DNA binding"/>
    <property type="evidence" value="ECO:0007669"/>
    <property type="project" value="InterPro"/>
</dbReference>
<evidence type="ECO:0000259" key="2">
    <source>
        <dbReference type="Pfam" id="PF04218"/>
    </source>
</evidence>
<accession>A0A0B6Y6Y5</accession>
<dbReference type="EMBL" id="HACG01004993">
    <property type="protein sequence ID" value="CEK51858.1"/>
    <property type="molecule type" value="Transcribed_RNA"/>
</dbReference>
<dbReference type="Gene3D" id="1.10.10.60">
    <property type="entry name" value="Homeodomain-like"/>
    <property type="match status" value="1"/>
</dbReference>